<keyword evidence="1 2" id="KW-0143">Chaperone</keyword>
<evidence type="ECO:0000256" key="2">
    <source>
        <dbReference type="HAMAP-Rule" id="MF_01384"/>
    </source>
</evidence>
<dbReference type="GO" id="GO:0005737">
    <property type="term" value="C:cytoplasm"/>
    <property type="evidence" value="ECO:0007669"/>
    <property type="project" value="UniProtKB-SubCell"/>
</dbReference>
<dbReference type="AlphaFoldDB" id="A0A543J0F4"/>
<organism evidence="4 5">
    <name type="scientific">Thermopolyspora flexuosa</name>
    <dbReference type="NCBI Taxonomy" id="103836"/>
    <lineage>
        <taxon>Bacteria</taxon>
        <taxon>Bacillati</taxon>
        <taxon>Actinomycetota</taxon>
        <taxon>Actinomycetes</taxon>
        <taxon>Streptosporangiales</taxon>
        <taxon>Streptosporangiaceae</taxon>
        <taxon>Thermopolyspora</taxon>
    </lineage>
</organism>
<keyword evidence="2" id="KW-0963">Cytoplasm</keyword>
<comment type="subcellular location">
    <subcellularLocation>
        <location evidence="2">Cytoplasm</location>
    </subcellularLocation>
</comment>
<dbReference type="EMBL" id="VFPQ01000001">
    <property type="protein sequence ID" value="TQM76302.1"/>
    <property type="molecule type" value="Genomic_DNA"/>
</dbReference>
<keyword evidence="2" id="KW-0996">Nickel insertion</keyword>
<gene>
    <name evidence="2" type="primary">ureD</name>
    <name evidence="4" type="ORF">FHX40_3035</name>
</gene>
<evidence type="ECO:0000313" key="5">
    <source>
        <dbReference type="Proteomes" id="UP000319213"/>
    </source>
</evidence>
<comment type="function">
    <text evidence="2">Required for maturation of urease via the functional incorporation of the urease nickel metallocenter.</text>
</comment>
<dbReference type="Proteomes" id="UP000319213">
    <property type="component" value="Unassembled WGS sequence"/>
</dbReference>
<keyword evidence="5" id="KW-1185">Reference proteome</keyword>
<reference evidence="4 5" key="1">
    <citation type="submission" date="2019-06" db="EMBL/GenBank/DDBJ databases">
        <title>Sequencing the genomes of 1000 actinobacteria strains.</title>
        <authorList>
            <person name="Klenk H.-P."/>
        </authorList>
    </citation>
    <scope>NUCLEOTIDE SEQUENCE [LARGE SCALE GENOMIC DNA]</scope>
    <source>
        <strain evidence="4 5">DSM 43186</strain>
    </source>
</reference>
<comment type="subunit">
    <text evidence="2">UreD, UreF and UreG form a complex that acts as a GTP-hydrolysis-dependent molecular chaperone, activating the urease apoprotein by helping to assemble the nickel containing metallocenter of UreC. The UreE protein probably delivers the nickel.</text>
</comment>
<evidence type="ECO:0000256" key="3">
    <source>
        <dbReference type="SAM" id="MobiDB-lite"/>
    </source>
</evidence>
<proteinExistence type="inferred from homology"/>
<comment type="similarity">
    <text evidence="2">Belongs to the UreD family.</text>
</comment>
<accession>A0A543J0F4</accession>
<evidence type="ECO:0000313" key="4">
    <source>
        <dbReference type="EMBL" id="TQM76302.1"/>
    </source>
</evidence>
<evidence type="ECO:0000256" key="1">
    <source>
        <dbReference type="ARBA" id="ARBA00023186"/>
    </source>
</evidence>
<sequence>MSPSGTATATAPPAAAVPRPPGPSGRASRRAMRARAAIATAATPQGGTTLATLRSDPPLTLRRTGPGRVHLVSTAAGPLGGDVLELDIEVAAGTTLELHSVAATLVLPGAGGPSRMVVTARVGPGGVLRFTPEPTILAAGCDHRLEVRLSLAATASVLWREEIVFGRHGEPPGRCETGFDAVVDGVPLLRQRLAVGDPAVDTSPAVYGTARCVGGTLLAGPAFTPPEGRRGDAAVADGVAVLPLAGPGVLVSALAGDAAELRRRLLWGETLALGRERARHAPVP</sequence>
<dbReference type="Pfam" id="PF01774">
    <property type="entry name" value="UreD"/>
    <property type="match status" value="1"/>
</dbReference>
<dbReference type="HAMAP" id="MF_01384">
    <property type="entry name" value="UreD"/>
    <property type="match status" value="1"/>
</dbReference>
<protein>
    <recommendedName>
        <fullName evidence="2">Urease accessory protein UreD</fullName>
    </recommendedName>
</protein>
<feature type="region of interest" description="Disordered" evidence="3">
    <location>
        <begin position="1"/>
        <end position="32"/>
    </location>
</feature>
<dbReference type="RefSeq" id="WP_229788351.1">
    <property type="nucleotide sequence ID" value="NZ_BMPV01000001.1"/>
</dbReference>
<name>A0A543J0F4_9ACTN</name>
<dbReference type="InterPro" id="IPR002669">
    <property type="entry name" value="UreD"/>
</dbReference>
<feature type="compositionally biased region" description="Low complexity" evidence="3">
    <location>
        <begin position="1"/>
        <end position="17"/>
    </location>
</feature>
<comment type="caution">
    <text evidence="4">The sequence shown here is derived from an EMBL/GenBank/DDBJ whole genome shotgun (WGS) entry which is preliminary data.</text>
</comment>
<dbReference type="GO" id="GO:0016151">
    <property type="term" value="F:nickel cation binding"/>
    <property type="evidence" value="ECO:0007669"/>
    <property type="project" value="UniProtKB-UniRule"/>
</dbReference>